<evidence type="ECO:0000313" key="3">
    <source>
        <dbReference type="Proteomes" id="UP000266118"/>
    </source>
</evidence>
<dbReference type="InterPro" id="IPR036388">
    <property type="entry name" value="WH-like_DNA-bd_sf"/>
</dbReference>
<dbReference type="PROSITE" id="PS50995">
    <property type="entry name" value="HTH_MARR_2"/>
    <property type="match status" value="1"/>
</dbReference>
<sequence length="153" mass="18017">MNHDNEYLPKVYRSVYHRARLNVLFSASWMGEFIRRFMEKYDITGQQYNILRIIHRNQGNHLSVLQLREQMFEKMSDTSRLVDRLIAKGLVGKRKSTVDRRLVEIYLTTQGEDLLTKILAGIEVLDLPLKGLTEEEAEILSNLLVKMRRHESN</sequence>
<protein>
    <submittedName>
        <fullName evidence="2">MarR family transcriptional regulator</fullName>
    </submittedName>
</protein>
<dbReference type="SMART" id="SM00347">
    <property type="entry name" value="HTH_MARR"/>
    <property type="match status" value="1"/>
</dbReference>
<dbReference type="KEGG" id="ark:D6B99_01680"/>
<accession>A0A386HKL0</accession>
<dbReference type="OrthoDB" id="763883at2"/>
<proteinExistence type="predicted"/>
<dbReference type="Proteomes" id="UP000266118">
    <property type="component" value="Chromosome"/>
</dbReference>
<feature type="domain" description="HTH marR-type" evidence="1">
    <location>
        <begin position="5"/>
        <end position="149"/>
    </location>
</feature>
<dbReference type="RefSeq" id="WP_119984464.1">
    <property type="nucleotide sequence ID" value="NZ_CP032489.1"/>
</dbReference>
<dbReference type="InterPro" id="IPR000835">
    <property type="entry name" value="HTH_MarR-typ"/>
</dbReference>
<dbReference type="InterPro" id="IPR039422">
    <property type="entry name" value="MarR/SlyA-like"/>
</dbReference>
<dbReference type="SUPFAM" id="SSF46785">
    <property type="entry name" value="Winged helix' DNA-binding domain"/>
    <property type="match status" value="1"/>
</dbReference>
<dbReference type="PANTHER" id="PTHR33164">
    <property type="entry name" value="TRANSCRIPTIONAL REGULATOR, MARR FAMILY"/>
    <property type="match status" value="1"/>
</dbReference>
<evidence type="ECO:0000259" key="1">
    <source>
        <dbReference type="PROSITE" id="PS50995"/>
    </source>
</evidence>
<dbReference type="EMBL" id="CP032489">
    <property type="protein sequence ID" value="AYD46437.1"/>
    <property type="molecule type" value="Genomic_DNA"/>
</dbReference>
<dbReference type="GO" id="GO:0003700">
    <property type="term" value="F:DNA-binding transcription factor activity"/>
    <property type="evidence" value="ECO:0007669"/>
    <property type="project" value="InterPro"/>
</dbReference>
<gene>
    <name evidence="2" type="ORF">D6B99_01680</name>
</gene>
<organism evidence="2 3">
    <name type="scientific">Arachidicoccus soli</name>
    <dbReference type="NCBI Taxonomy" id="2341117"/>
    <lineage>
        <taxon>Bacteria</taxon>
        <taxon>Pseudomonadati</taxon>
        <taxon>Bacteroidota</taxon>
        <taxon>Chitinophagia</taxon>
        <taxon>Chitinophagales</taxon>
        <taxon>Chitinophagaceae</taxon>
        <taxon>Arachidicoccus</taxon>
    </lineage>
</organism>
<evidence type="ECO:0000313" key="2">
    <source>
        <dbReference type="EMBL" id="AYD46437.1"/>
    </source>
</evidence>
<dbReference type="PANTHER" id="PTHR33164:SF43">
    <property type="entry name" value="HTH-TYPE TRANSCRIPTIONAL REPRESSOR YETL"/>
    <property type="match status" value="1"/>
</dbReference>
<dbReference type="GO" id="GO:0006950">
    <property type="term" value="P:response to stress"/>
    <property type="evidence" value="ECO:0007669"/>
    <property type="project" value="TreeGrafter"/>
</dbReference>
<dbReference type="Gene3D" id="1.10.10.10">
    <property type="entry name" value="Winged helix-like DNA-binding domain superfamily/Winged helix DNA-binding domain"/>
    <property type="match status" value="1"/>
</dbReference>
<dbReference type="AlphaFoldDB" id="A0A386HKL0"/>
<dbReference type="PRINTS" id="PR00598">
    <property type="entry name" value="HTHMARR"/>
</dbReference>
<reference evidence="2 3" key="1">
    <citation type="submission" date="2018-09" db="EMBL/GenBank/DDBJ databases">
        <title>Arachidicoccus sp. nov., a bacterium isolated from soil.</title>
        <authorList>
            <person name="Weon H.-Y."/>
            <person name="Kwon S.-W."/>
            <person name="Lee S.A."/>
        </authorList>
    </citation>
    <scope>NUCLEOTIDE SEQUENCE [LARGE SCALE GENOMIC DNA]</scope>
    <source>
        <strain evidence="2 3">KIS59-12</strain>
    </source>
</reference>
<name>A0A386HKL0_9BACT</name>
<dbReference type="InterPro" id="IPR036390">
    <property type="entry name" value="WH_DNA-bd_sf"/>
</dbReference>
<dbReference type="Pfam" id="PF12802">
    <property type="entry name" value="MarR_2"/>
    <property type="match status" value="1"/>
</dbReference>
<keyword evidence="3" id="KW-1185">Reference proteome</keyword>